<dbReference type="Gene3D" id="2.60.40.1190">
    <property type="match status" value="1"/>
</dbReference>
<evidence type="ECO:0008006" key="3">
    <source>
        <dbReference type="Google" id="ProtNLM"/>
    </source>
</evidence>
<dbReference type="RefSeq" id="WP_344697865.1">
    <property type="nucleotide sequence ID" value="NZ_BAABBM010000001.1"/>
</dbReference>
<gene>
    <name evidence="1" type="ORF">GCM10022276_02370</name>
</gene>
<sequence>MGMQFNLVPHPTTPPANPPFEIWASVDYAGSLGTVATANIWFGVRAPASRFVIPVSEEPKRASGLWETTCFEAFLRDNGDESYREWNFAPSGDWAAFDLTAYRAGHSDAEVDPAPYIRMEDNLTWWGVGATITVPAERTWLLGLAAVLEEQNGTKSYWAIAHPEGEKPDFHDPVCFAAHLP</sequence>
<protein>
    <recommendedName>
        <fullName evidence="3">DOMON-like domain-containing protein</fullName>
    </recommendedName>
</protein>
<accession>A0ABP7KVF9</accession>
<evidence type="ECO:0000313" key="2">
    <source>
        <dbReference type="Proteomes" id="UP001500827"/>
    </source>
</evidence>
<dbReference type="Proteomes" id="UP001500827">
    <property type="component" value="Unassembled WGS sequence"/>
</dbReference>
<reference evidence="2" key="1">
    <citation type="journal article" date="2019" name="Int. J. Syst. Evol. Microbiol.">
        <title>The Global Catalogue of Microorganisms (GCM) 10K type strain sequencing project: providing services to taxonomists for standard genome sequencing and annotation.</title>
        <authorList>
            <consortium name="The Broad Institute Genomics Platform"/>
            <consortium name="The Broad Institute Genome Sequencing Center for Infectious Disease"/>
            <person name="Wu L."/>
            <person name="Ma J."/>
        </authorList>
    </citation>
    <scope>NUCLEOTIDE SEQUENCE [LARGE SCALE GENOMIC DNA]</scope>
    <source>
        <strain evidence="2">JCM 17543</strain>
    </source>
</reference>
<evidence type="ECO:0000313" key="1">
    <source>
        <dbReference type="EMBL" id="GAA3886812.1"/>
    </source>
</evidence>
<keyword evidence="2" id="KW-1185">Reference proteome</keyword>
<organism evidence="1 2">
    <name type="scientific">Sphingomonas limnosediminicola</name>
    <dbReference type="NCBI Taxonomy" id="940133"/>
    <lineage>
        <taxon>Bacteria</taxon>
        <taxon>Pseudomonadati</taxon>
        <taxon>Pseudomonadota</taxon>
        <taxon>Alphaproteobacteria</taxon>
        <taxon>Sphingomonadales</taxon>
        <taxon>Sphingomonadaceae</taxon>
        <taxon>Sphingomonas</taxon>
    </lineage>
</organism>
<proteinExistence type="predicted"/>
<comment type="caution">
    <text evidence="1">The sequence shown here is derived from an EMBL/GenBank/DDBJ whole genome shotgun (WGS) entry which is preliminary data.</text>
</comment>
<name>A0ABP7KVF9_9SPHN</name>
<dbReference type="EMBL" id="BAABBM010000001">
    <property type="protein sequence ID" value="GAA3886812.1"/>
    <property type="molecule type" value="Genomic_DNA"/>
</dbReference>